<protein>
    <submittedName>
        <fullName evidence="2">ABC transporter substrate-binding protein</fullName>
    </submittedName>
</protein>
<dbReference type="EMBL" id="WJQT01000014">
    <property type="protein sequence ID" value="MRJ47804.1"/>
    <property type="molecule type" value="Genomic_DNA"/>
</dbReference>
<dbReference type="PANTHER" id="PTHR35271">
    <property type="entry name" value="ABC TRANSPORTER, SUBSTRATE-BINDING LIPOPROTEIN-RELATED"/>
    <property type="match status" value="1"/>
</dbReference>
<dbReference type="RefSeq" id="WP_153832870.1">
    <property type="nucleotide sequence ID" value="NZ_WJQR01000012.1"/>
</dbReference>
<dbReference type="Proteomes" id="UP000430975">
    <property type="component" value="Unassembled WGS sequence"/>
</dbReference>
<gene>
    <name evidence="3" type="ORF">GF867_09535</name>
    <name evidence="2" type="ORF">GIY09_07160</name>
    <name evidence="1" type="ORF">GIY11_10830</name>
</gene>
<dbReference type="Proteomes" id="UP000440066">
    <property type="component" value="Unassembled WGS sequence"/>
</dbReference>
<accession>A0A6I2GK94</accession>
<dbReference type="Pfam" id="PF04392">
    <property type="entry name" value="ABC_sub_bind"/>
    <property type="match status" value="1"/>
</dbReference>
<keyword evidence="4" id="KW-1185">Reference proteome</keyword>
<dbReference type="EMBL" id="WJQS01000005">
    <property type="protein sequence ID" value="MRI85659.1"/>
    <property type="molecule type" value="Genomic_DNA"/>
</dbReference>
<reference evidence="3 5" key="1">
    <citation type="submission" date="2019-11" db="EMBL/GenBank/DDBJ databases">
        <title>Characterisation of Fundicoccus ignavus gen. nov. sp. nov., a novel genus of the family Aerococcaceae from bulk tank milk.</title>
        <authorList>
            <person name="Siebert A."/>
            <person name="Huptas C."/>
            <person name="Wenning M."/>
            <person name="Scherer S."/>
            <person name="Doll E.V."/>
        </authorList>
    </citation>
    <scope>NUCLEOTIDE SEQUENCE [LARGE SCALE GENOMIC DNA]</scope>
    <source>
        <strain evidence="3 5">DSM 109652</strain>
    </source>
</reference>
<name>A0A6I2GK94_9LACT</name>
<dbReference type="Gene3D" id="3.40.50.2300">
    <property type="match status" value="2"/>
</dbReference>
<dbReference type="SUPFAM" id="SSF53822">
    <property type="entry name" value="Periplasmic binding protein-like I"/>
    <property type="match status" value="1"/>
</dbReference>
<dbReference type="Proteomes" id="UP000469870">
    <property type="component" value="Unassembled WGS sequence"/>
</dbReference>
<evidence type="ECO:0000313" key="3">
    <source>
        <dbReference type="EMBL" id="MRJ47804.1"/>
    </source>
</evidence>
<proteinExistence type="predicted"/>
<dbReference type="CDD" id="cd06325">
    <property type="entry name" value="PBP1_ABC_unchar_transporter"/>
    <property type="match status" value="1"/>
</dbReference>
<reference evidence="4 6" key="2">
    <citation type="submission" date="2019-11" db="EMBL/GenBank/DDBJ databases">
        <title>Characterisation of Fundicoccus ignavus gen. nov. sp. nov., a novel genus of the family Aerococcaceae isolated from bulk tank milk.</title>
        <authorList>
            <person name="Siebert A."/>
            <person name="Huptas C."/>
            <person name="Wenning M."/>
            <person name="Scherer S."/>
            <person name="Doll E.V."/>
        </authorList>
    </citation>
    <scope>NUCLEOTIDE SEQUENCE [LARGE SCALE GENOMIC DNA]</scope>
    <source>
        <strain evidence="1 6">DSM 109653</strain>
        <strain evidence="2 4">WS4759</strain>
    </source>
</reference>
<evidence type="ECO:0000313" key="4">
    <source>
        <dbReference type="Proteomes" id="UP000430975"/>
    </source>
</evidence>
<evidence type="ECO:0000313" key="6">
    <source>
        <dbReference type="Proteomes" id="UP000469870"/>
    </source>
</evidence>
<sequence length="335" mass="35644">MKNLQKYTKKMIAGLTTMAAVTSLWTSGTQLISAQEEATKGPISVGIFQFNDHGSLNANREGFIDGLAELGYVEGENLTIDYMNANADIANLQSMSESLVNNNDYLFAIATPTAQALAGATTDKPIIFSSVADPLGAGVVDSFEEPGRNLTGTTNIGPIPEQIDMLFDITPDAKKVGIIYNSSEVNAQYQVDIAIPEIEAHGAEAVLGTITSTNDISQVMSNLVKEVDSVYLVTDNYIAASMPLVGDIAKEAGLPIIGGSNDMIIENGLATFGLDYYELGVQSAEMLVRIIEEDLDPATVPVEKAKVLELIVNEDYAEVIGIDPTTIKAPAESAE</sequence>
<evidence type="ECO:0000313" key="2">
    <source>
        <dbReference type="EMBL" id="MRI85659.1"/>
    </source>
</evidence>
<dbReference type="AlphaFoldDB" id="A0A6I2GK94"/>
<dbReference type="EMBL" id="WJQR01000012">
    <property type="protein sequence ID" value="MRI82502.1"/>
    <property type="molecule type" value="Genomic_DNA"/>
</dbReference>
<organism evidence="2 4">
    <name type="scientific">Fundicoccus ignavus</name>
    <dbReference type="NCBI Taxonomy" id="2664442"/>
    <lineage>
        <taxon>Bacteria</taxon>
        <taxon>Bacillati</taxon>
        <taxon>Bacillota</taxon>
        <taxon>Bacilli</taxon>
        <taxon>Lactobacillales</taxon>
        <taxon>Aerococcaceae</taxon>
        <taxon>Fundicoccus</taxon>
    </lineage>
</organism>
<dbReference type="PANTHER" id="PTHR35271:SF1">
    <property type="entry name" value="ABC TRANSPORTER, SUBSTRATE-BINDING LIPOPROTEIN"/>
    <property type="match status" value="1"/>
</dbReference>
<evidence type="ECO:0000313" key="1">
    <source>
        <dbReference type="EMBL" id="MRI82502.1"/>
    </source>
</evidence>
<comment type="caution">
    <text evidence="2">The sequence shown here is derived from an EMBL/GenBank/DDBJ whole genome shotgun (WGS) entry which is preliminary data.</text>
</comment>
<dbReference type="InterPro" id="IPR007487">
    <property type="entry name" value="ABC_transpt-TYRBP-like"/>
</dbReference>
<dbReference type="InterPro" id="IPR028082">
    <property type="entry name" value="Peripla_BP_I"/>
</dbReference>
<evidence type="ECO:0000313" key="5">
    <source>
        <dbReference type="Proteomes" id="UP000440066"/>
    </source>
</evidence>